<feature type="transmembrane region" description="Helical" evidence="4">
    <location>
        <begin position="293"/>
        <end position="310"/>
    </location>
</feature>
<feature type="region of interest" description="Disordered" evidence="3">
    <location>
        <begin position="103"/>
        <end position="151"/>
    </location>
</feature>
<dbReference type="Proteomes" id="UP000192251">
    <property type="component" value="Chromosome"/>
</dbReference>
<evidence type="ECO:0000256" key="4">
    <source>
        <dbReference type="SAM" id="Phobius"/>
    </source>
</evidence>
<feature type="transmembrane region" description="Helical" evidence="4">
    <location>
        <begin position="168"/>
        <end position="186"/>
    </location>
</feature>
<evidence type="ECO:0000256" key="3">
    <source>
        <dbReference type="SAM" id="MobiDB-lite"/>
    </source>
</evidence>
<feature type="transmembrane region" description="Helical" evidence="4">
    <location>
        <begin position="330"/>
        <end position="348"/>
    </location>
</feature>
<dbReference type="EMBL" id="CP020563">
    <property type="protein sequence ID" value="ARF75222.1"/>
    <property type="molecule type" value="Genomic_DNA"/>
</dbReference>
<dbReference type="AlphaFoldDB" id="A0ABC8BYR2"/>
<gene>
    <name evidence="5" type="ORF">B7C62_25465</name>
</gene>
<name>A0ABC8BYR2_9ACTN</name>
<keyword evidence="4" id="KW-1133">Transmembrane helix</keyword>
<evidence type="ECO:0000256" key="1">
    <source>
        <dbReference type="ARBA" id="ARBA00023015"/>
    </source>
</evidence>
<keyword evidence="4" id="KW-0472">Membrane</keyword>
<evidence type="ECO:0008006" key="7">
    <source>
        <dbReference type="Google" id="ProtNLM"/>
    </source>
</evidence>
<reference evidence="5 6" key="1">
    <citation type="submission" date="2017-04" db="EMBL/GenBank/DDBJ databases">
        <title>The complete genome sequence of Streptomyces albolongus YIM 101047, the producer of novel bafilomycins and novel odoriferous sesquiterpenoids.</title>
        <authorList>
            <person name="Yin M."/>
            <person name="Jiang Y."/>
        </authorList>
    </citation>
    <scope>NUCLEOTIDE SEQUENCE [LARGE SCALE GENOMIC DNA]</scope>
    <source>
        <strain evidence="5 6">YIM 101047</strain>
    </source>
</reference>
<proteinExistence type="predicted"/>
<keyword evidence="4" id="KW-0812">Transmembrane</keyword>
<feature type="transmembrane region" description="Helical" evidence="4">
    <location>
        <begin position="235"/>
        <end position="257"/>
    </location>
</feature>
<protein>
    <recommendedName>
        <fullName evidence="7">Zinc-finger domain-containing protein</fullName>
    </recommendedName>
</protein>
<evidence type="ECO:0000313" key="6">
    <source>
        <dbReference type="Proteomes" id="UP000192251"/>
    </source>
</evidence>
<keyword evidence="1" id="KW-0805">Transcription regulation</keyword>
<evidence type="ECO:0000313" key="5">
    <source>
        <dbReference type="EMBL" id="ARF75222.1"/>
    </source>
</evidence>
<dbReference type="Gene3D" id="1.10.10.1320">
    <property type="entry name" value="Anti-sigma factor, zinc-finger domain"/>
    <property type="match status" value="1"/>
</dbReference>
<accession>A0ABC8BYR2</accession>
<organism evidence="5 6">
    <name type="scientific">Kitasatospora albolonga</name>
    <dbReference type="NCBI Taxonomy" id="68173"/>
    <lineage>
        <taxon>Bacteria</taxon>
        <taxon>Bacillati</taxon>
        <taxon>Actinomycetota</taxon>
        <taxon>Actinomycetes</taxon>
        <taxon>Kitasatosporales</taxon>
        <taxon>Streptomycetaceae</taxon>
        <taxon>Kitasatospora</taxon>
    </lineage>
</organism>
<keyword evidence="6" id="KW-1185">Reference proteome</keyword>
<dbReference type="KEGG" id="kab:B7C62_25465"/>
<keyword evidence="2" id="KW-0804">Transcription</keyword>
<dbReference type="RefSeq" id="WP_084749262.1">
    <property type="nucleotide sequence ID" value="NZ_CP020563.1"/>
</dbReference>
<dbReference type="InterPro" id="IPR041916">
    <property type="entry name" value="Anti_sigma_zinc_sf"/>
</dbReference>
<feature type="transmembrane region" description="Helical" evidence="4">
    <location>
        <begin position="192"/>
        <end position="214"/>
    </location>
</feature>
<sequence>MRLGGPGGPEWHVDGALAARYAAGSAAESDAWSVEKHVEACAACAALVSSAVRAGAETGPVLDGIRAAVLATAEAEAHGGVGARAYAEVPGVHAGVSAPAYAESPEAHAGADSPSYARNPETDAGTTGVPPRLSRAPRRTPRDPRRMPRGPRRTAWVLRAAGPALRGAWLMALGAVALGAVVLSYGAGLGAFVRPLLLVTAPVLPLAGVALSYGRHTDPLYEVVASTPSGGLRLLLTRTAAVLAVSVPSLTLAGAVLPPSADGPGAAAWLLPGLALTLAALALGSLTGCRRAAAAVGGAWLVFVVGPATVAGPDGAALMAGAAPYFTGPAVQSCWAAGALACALLLAARRRSFDHLETL</sequence>
<feature type="transmembrane region" description="Helical" evidence="4">
    <location>
        <begin position="269"/>
        <end position="286"/>
    </location>
</feature>
<evidence type="ECO:0000256" key="2">
    <source>
        <dbReference type="ARBA" id="ARBA00023163"/>
    </source>
</evidence>